<keyword evidence="1" id="KW-0812">Transmembrane</keyword>
<accession>A0A178MR77</accession>
<protein>
    <recommendedName>
        <fullName evidence="4">Major facilitator superfamily (MFS) profile domain-containing protein</fullName>
    </recommendedName>
</protein>
<feature type="transmembrane region" description="Helical" evidence="1">
    <location>
        <begin position="6"/>
        <end position="29"/>
    </location>
</feature>
<proteinExistence type="predicted"/>
<dbReference type="STRING" id="1437059.A6A05_11360"/>
<keyword evidence="1" id="KW-1133">Transmembrane helix</keyword>
<evidence type="ECO:0000313" key="3">
    <source>
        <dbReference type="Proteomes" id="UP000078543"/>
    </source>
</evidence>
<gene>
    <name evidence="2" type="ORF">A6A05_11360</name>
</gene>
<dbReference type="EMBL" id="LWQU01000133">
    <property type="protein sequence ID" value="OAN51167.1"/>
    <property type="molecule type" value="Genomic_DNA"/>
</dbReference>
<keyword evidence="1" id="KW-0472">Membrane</keyword>
<evidence type="ECO:0000256" key="1">
    <source>
        <dbReference type="SAM" id="Phobius"/>
    </source>
</evidence>
<name>A0A178MR77_9PROT</name>
<feature type="transmembrane region" description="Helical" evidence="1">
    <location>
        <begin position="88"/>
        <end position="106"/>
    </location>
</feature>
<reference evidence="2 3" key="1">
    <citation type="submission" date="2016-04" db="EMBL/GenBank/DDBJ databases">
        <title>Draft genome sequence of freshwater magnetotactic bacteria Magnetospirillum marisnigri SP-1 and Magnetospirillum moscoviense BB-1.</title>
        <authorList>
            <person name="Koziaeva V."/>
            <person name="Dziuba M.V."/>
            <person name="Ivanov T.M."/>
            <person name="Kuznetsov B."/>
            <person name="Grouzdev D.S."/>
        </authorList>
    </citation>
    <scope>NUCLEOTIDE SEQUENCE [LARGE SCALE GENOMIC DNA]</scope>
    <source>
        <strain evidence="2 3">BB-1</strain>
    </source>
</reference>
<dbReference type="InterPro" id="IPR036259">
    <property type="entry name" value="MFS_trans_sf"/>
</dbReference>
<dbReference type="AlphaFoldDB" id="A0A178MR77"/>
<keyword evidence="3" id="KW-1185">Reference proteome</keyword>
<comment type="caution">
    <text evidence="2">The sequence shown here is derived from an EMBL/GenBank/DDBJ whole genome shotgun (WGS) entry which is preliminary data.</text>
</comment>
<dbReference type="SUPFAM" id="SSF103473">
    <property type="entry name" value="MFS general substrate transporter"/>
    <property type="match status" value="1"/>
</dbReference>
<sequence>MWGIGGYLVPLALVTAGYALFQVANNTAIMTGIHAGQRGAASAMLSLSRNLGLITGASVMGAIFAFGAGSGDIALAAPAKVAAGTRTTFAAATLLLTLALGIGARAQQKGRASGPA</sequence>
<dbReference type="OrthoDB" id="2414439at2"/>
<dbReference type="Proteomes" id="UP000078543">
    <property type="component" value="Unassembled WGS sequence"/>
</dbReference>
<evidence type="ECO:0008006" key="4">
    <source>
        <dbReference type="Google" id="ProtNLM"/>
    </source>
</evidence>
<organism evidence="2 3">
    <name type="scientific">Magnetospirillum moscoviense</name>
    <dbReference type="NCBI Taxonomy" id="1437059"/>
    <lineage>
        <taxon>Bacteria</taxon>
        <taxon>Pseudomonadati</taxon>
        <taxon>Pseudomonadota</taxon>
        <taxon>Alphaproteobacteria</taxon>
        <taxon>Rhodospirillales</taxon>
        <taxon>Rhodospirillaceae</taxon>
        <taxon>Magnetospirillum</taxon>
    </lineage>
</organism>
<feature type="transmembrane region" description="Helical" evidence="1">
    <location>
        <begin position="50"/>
        <end position="68"/>
    </location>
</feature>
<evidence type="ECO:0000313" key="2">
    <source>
        <dbReference type="EMBL" id="OAN51167.1"/>
    </source>
</evidence>